<evidence type="ECO:0000313" key="2">
    <source>
        <dbReference type="EMBL" id="QJA75004.1"/>
    </source>
</evidence>
<reference evidence="2" key="1">
    <citation type="submission" date="2020-03" db="EMBL/GenBank/DDBJ databases">
        <title>The deep terrestrial virosphere.</title>
        <authorList>
            <person name="Holmfeldt K."/>
            <person name="Nilsson E."/>
            <person name="Simone D."/>
            <person name="Lopez-Fernandez M."/>
            <person name="Wu X."/>
            <person name="de Brujin I."/>
            <person name="Lundin D."/>
            <person name="Andersson A."/>
            <person name="Bertilsson S."/>
            <person name="Dopson M."/>
        </authorList>
    </citation>
    <scope>NUCLEOTIDE SEQUENCE</scope>
    <source>
        <strain evidence="2">MM415A01885</strain>
        <strain evidence="1">MM415B01185</strain>
    </source>
</reference>
<protein>
    <submittedName>
        <fullName evidence="2">Uncharacterized protein</fullName>
    </submittedName>
</protein>
<dbReference type="AlphaFoldDB" id="A0A6M3JYL8"/>
<gene>
    <name evidence="2" type="ORF">MM415A01885_0011</name>
    <name evidence="1" type="ORF">MM415B01185_0014</name>
</gene>
<organism evidence="2">
    <name type="scientific">viral metagenome</name>
    <dbReference type="NCBI Taxonomy" id="1070528"/>
    <lineage>
        <taxon>unclassified sequences</taxon>
        <taxon>metagenomes</taxon>
        <taxon>organismal metagenomes</taxon>
    </lineage>
</organism>
<dbReference type="EMBL" id="MT142134">
    <property type="protein sequence ID" value="QJA75004.1"/>
    <property type="molecule type" value="Genomic_DNA"/>
</dbReference>
<dbReference type="EMBL" id="MT141395">
    <property type="protein sequence ID" value="QJA60080.1"/>
    <property type="molecule type" value="Genomic_DNA"/>
</dbReference>
<evidence type="ECO:0000313" key="1">
    <source>
        <dbReference type="EMBL" id="QJA60080.1"/>
    </source>
</evidence>
<accession>A0A6M3JYL8</accession>
<sequence>MSKINHRRKGWKIKLRKPVSIRPSKVMEATKYERRRTKLQLRELLKENAT</sequence>
<name>A0A6M3JYL8_9ZZZZ</name>
<proteinExistence type="predicted"/>